<dbReference type="Gene3D" id="1.25.40.10">
    <property type="entry name" value="Tetratricopeptide repeat domain"/>
    <property type="match status" value="1"/>
</dbReference>
<dbReference type="InterPro" id="IPR046960">
    <property type="entry name" value="PPR_At4g14850-like_plant"/>
</dbReference>
<dbReference type="PANTHER" id="PTHR47926:SF522">
    <property type="entry name" value="TETRATRICOPEPTIDE REPEAT-LIKE SUPERFAMILY PROTEIN"/>
    <property type="match status" value="1"/>
</dbReference>
<dbReference type="GO" id="GO:0009451">
    <property type="term" value="P:RNA modification"/>
    <property type="evidence" value="ECO:0007669"/>
    <property type="project" value="InterPro"/>
</dbReference>
<accession>A0AAW2KBW5</accession>
<dbReference type="InterPro" id="IPR011990">
    <property type="entry name" value="TPR-like_helical_dom_sf"/>
</dbReference>
<reference evidence="1" key="1">
    <citation type="submission" date="2020-06" db="EMBL/GenBank/DDBJ databases">
        <authorList>
            <person name="Li T."/>
            <person name="Hu X."/>
            <person name="Zhang T."/>
            <person name="Song X."/>
            <person name="Zhang H."/>
            <person name="Dai N."/>
            <person name="Sheng W."/>
            <person name="Hou X."/>
            <person name="Wei L."/>
        </authorList>
    </citation>
    <scope>NUCLEOTIDE SEQUENCE</scope>
    <source>
        <strain evidence="1">G02</strain>
        <tissue evidence="1">Leaf</tissue>
    </source>
</reference>
<gene>
    <name evidence="1" type="ORF">Sradi_6309600</name>
</gene>
<dbReference type="GO" id="GO:0003723">
    <property type="term" value="F:RNA binding"/>
    <property type="evidence" value="ECO:0007669"/>
    <property type="project" value="InterPro"/>
</dbReference>
<sequence>MLDFGVEPNEVTYIAVLLACSHACTIDKGRHFDMMYKEHGIKPRITLCMHGRYIRKAGFLDKAIGFNNSMLFTVDTLVQRMLLRACCVHGTKELGKHAVEMILEQDPNDPTSHVLLSSLYAYQLTQILLPPNYMLNFGHLHNILVRPCSFLLVAPIKSEKYTGLFHCVYKLCCYLVLCQSCTKSCSGLCVPDNVQECIRLTQEFRLLPRSHRSQSRNINNSNPGYSCFCPMLQFPWSEPSNKYVCVGNLLCSIHIYIWLGAVFVSDWEHADIGATDISAVYNTEIRGDEGEKTRDAEQWMSHRLLPDSLRERIRRCRRRLQDGLAKGGSSSRSSGATIYASGFAANALTQWYQKDEDAGENISHATSEAS</sequence>
<dbReference type="PANTHER" id="PTHR47926">
    <property type="entry name" value="PENTATRICOPEPTIDE REPEAT-CONTAINING PROTEIN"/>
    <property type="match status" value="1"/>
</dbReference>
<reference evidence="1" key="2">
    <citation type="journal article" date="2024" name="Plant">
        <title>Genomic evolution and insights into agronomic trait innovations of Sesamum species.</title>
        <authorList>
            <person name="Miao H."/>
            <person name="Wang L."/>
            <person name="Qu L."/>
            <person name="Liu H."/>
            <person name="Sun Y."/>
            <person name="Le M."/>
            <person name="Wang Q."/>
            <person name="Wei S."/>
            <person name="Zheng Y."/>
            <person name="Lin W."/>
            <person name="Duan Y."/>
            <person name="Cao H."/>
            <person name="Xiong S."/>
            <person name="Wang X."/>
            <person name="Wei L."/>
            <person name="Li C."/>
            <person name="Ma Q."/>
            <person name="Ju M."/>
            <person name="Zhao R."/>
            <person name="Li G."/>
            <person name="Mu C."/>
            <person name="Tian Q."/>
            <person name="Mei H."/>
            <person name="Zhang T."/>
            <person name="Gao T."/>
            <person name="Zhang H."/>
        </authorList>
    </citation>
    <scope>NUCLEOTIDE SEQUENCE</scope>
    <source>
        <strain evidence="1">G02</strain>
    </source>
</reference>
<dbReference type="AlphaFoldDB" id="A0AAW2KBW5"/>
<name>A0AAW2KBW5_SESRA</name>
<dbReference type="EMBL" id="JACGWJ010000029">
    <property type="protein sequence ID" value="KAL0304415.1"/>
    <property type="molecule type" value="Genomic_DNA"/>
</dbReference>
<evidence type="ECO:0000313" key="1">
    <source>
        <dbReference type="EMBL" id="KAL0304415.1"/>
    </source>
</evidence>
<proteinExistence type="predicted"/>
<protein>
    <submittedName>
        <fullName evidence="1">Pentatricopeptide repeat-containing protein</fullName>
    </submittedName>
</protein>
<organism evidence="1">
    <name type="scientific">Sesamum radiatum</name>
    <name type="common">Black benniseed</name>
    <dbReference type="NCBI Taxonomy" id="300843"/>
    <lineage>
        <taxon>Eukaryota</taxon>
        <taxon>Viridiplantae</taxon>
        <taxon>Streptophyta</taxon>
        <taxon>Embryophyta</taxon>
        <taxon>Tracheophyta</taxon>
        <taxon>Spermatophyta</taxon>
        <taxon>Magnoliopsida</taxon>
        <taxon>eudicotyledons</taxon>
        <taxon>Gunneridae</taxon>
        <taxon>Pentapetalae</taxon>
        <taxon>asterids</taxon>
        <taxon>lamiids</taxon>
        <taxon>Lamiales</taxon>
        <taxon>Pedaliaceae</taxon>
        <taxon>Sesamum</taxon>
    </lineage>
</organism>
<comment type="caution">
    <text evidence="1">The sequence shown here is derived from an EMBL/GenBank/DDBJ whole genome shotgun (WGS) entry which is preliminary data.</text>
</comment>